<proteinExistence type="predicted"/>
<evidence type="ECO:0000313" key="1">
    <source>
        <dbReference type="EMBL" id="KAI0052973.1"/>
    </source>
</evidence>
<keyword evidence="2" id="KW-1185">Reference proteome</keyword>
<sequence>MTEVSMTTDPPSDEDEDDEDWTETSITQSSSPSTPPTRSRPTPQTVQPTRSYAGPSTSSSITSPYTSSATRVAASAPSTPSRAATTSSSSRYPAGPDPFAAATERWRKRDPTPVSVQDWIVGGRGVKVAFVVAHGQEVGVFLDWIEVSRYTSGFSGARFKGYASEAEANDRFAHLLAIGAVGAPGAYPAQHEEDSFWTVVRGRQPGVFEGRTRATAAVGRNVRGPRVERARSLAEADRIFTREFVAGQVHRSQSGL</sequence>
<accession>A0ACB8SAY2</accession>
<evidence type="ECO:0000313" key="2">
    <source>
        <dbReference type="Proteomes" id="UP000814033"/>
    </source>
</evidence>
<reference evidence="1" key="1">
    <citation type="submission" date="2021-02" db="EMBL/GenBank/DDBJ databases">
        <authorList>
            <consortium name="DOE Joint Genome Institute"/>
            <person name="Ahrendt S."/>
            <person name="Looney B.P."/>
            <person name="Miyauchi S."/>
            <person name="Morin E."/>
            <person name="Drula E."/>
            <person name="Courty P.E."/>
            <person name="Chicoki N."/>
            <person name="Fauchery L."/>
            <person name="Kohler A."/>
            <person name="Kuo A."/>
            <person name="Labutti K."/>
            <person name="Pangilinan J."/>
            <person name="Lipzen A."/>
            <person name="Riley R."/>
            <person name="Andreopoulos W."/>
            <person name="He G."/>
            <person name="Johnson J."/>
            <person name="Barry K.W."/>
            <person name="Grigoriev I.V."/>
            <person name="Nagy L."/>
            <person name="Hibbett D."/>
            <person name="Henrissat B."/>
            <person name="Matheny P.B."/>
            <person name="Labbe J."/>
            <person name="Martin F."/>
        </authorList>
    </citation>
    <scope>NUCLEOTIDE SEQUENCE</scope>
    <source>
        <strain evidence="1">FP105234-sp</strain>
    </source>
</reference>
<dbReference type="Proteomes" id="UP000814033">
    <property type="component" value="Unassembled WGS sequence"/>
</dbReference>
<name>A0ACB8SAY2_9AGAM</name>
<reference evidence="1" key="2">
    <citation type="journal article" date="2022" name="New Phytol.">
        <title>Evolutionary transition to the ectomycorrhizal habit in the genomes of a hyperdiverse lineage of mushroom-forming fungi.</title>
        <authorList>
            <person name="Looney B."/>
            <person name="Miyauchi S."/>
            <person name="Morin E."/>
            <person name="Drula E."/>
            <person name="Courty P.E."/>
            <person name="Kohler A."/>
            <person name="Kuo A."/>
            <person name="LaButti K."/>
            <person name="Pangilinan J."/>
            <person name="Lipzen A."/>
            <person name="Riley R."/>
            <person name="Andreopoulos W."/>
            <person name="He G."/>
            <person name="Johnson J."/>
            <person name="Nolan M."/>
            <person name="Tritt A."/>
            <person name="Barry K.W."/>
            <person name="Grigoriev I.V."/>
            <person name="Nagy L.G."/>
            <person name="Hibbett D."/>
            <person name="Henrissat B."/>
            <person name="Matheny P.B."/>
            <person name="Labbe J."/>
            <person name="Martin F.M."/>
        </authorList>
    </citation>
    <scope>NUCLEOTIDE SEQUENCE</scope>
    <source>
        <strain evidence="1">FP105234-sp</strain>
    </source>
</reference>
<dbReference type="EMBL" id="MU275842">
    <property type="protein sequence ID" value="KAI0052973.1"/>
    <property type="molecule type" value="Genomic_DNA"/>
</dbReference>
<protein>
    <submittedName>
        <fullName evidence="1">Uncharacterized protein</fullName>
    </submittedName>
</protein>
<comment type="caution">
    <text evidence="1">The sequence shown here is derived from an EMBL/GenBank/DDBJ whole genome shotgun (WGS) entry which is preliminary data.</text>
</comment>
<organism evidence="1 2">
    <name type="scientific">Auriscalpium vulgare</name>
    <dbReference type="NCBI Taxonomy" id="40419"/>
    <lineage>
        <taxon>Eukaryota</taxon>
        <taxon>Fungi</taxon>
        <taxon>Dikarya</taxon>
        <taxon>Basidiomycota</taxon>
        <taxon>Agaricomycotina</taxon>
        <taxon>Agaricomycetes</taxon>
        <taxon>Russulales</taxon>
        <taxon>Auriscalpiaceae</taxon>
        <taxon>Auriscalpium</taxon>
    </lineage>
</organism>
<gene>
    <name evidence="1" type="ORF">FA95DRAFT_1568928</name>
</gene>